<protein>
    <submittedName>
        <fullName evidence="3">Unannotated protein</fullName>
    </submittedName>
</protein>
<dbReference type="InterPro" id="IPR036259">
    <property type="entry name" value="MFS_trans_sf"/>
</dbReference>
<accession>A0A6J6NRC6</accession>
<name>A0A6J6NRC6_9ZZZZ</name>
<gene>
    <name evidence="3" type="ORF">UFOPK2370_00722</name>
</gene>
<feature type="transmembrane region" description="Helical" evidence="1">
    <location>
        <begin position="76"/>
        <end position="93"/>
    </location>
</feature>
<feature type="transmembrane region" description="Helical" evidence="1">
    <location>
        <begin position="49"/>
        <end position="67"/>
    </location>
</feature>
<feature type="domain" description="Major facilitator superfamily (MFS) profile" evidence="2">
    <location>
        <begin position="9"/>
        <end position="395"/>
    </location>
</feature>
<feature type="transmembrane region" description="Helical" evidence="1">
    <location>
        <begin position="347"/>
        <end position="366"/>
    </location>
</feature>
<keyword evidence="1" id="KW-0812">Transmembrane</keyword>
<dbReference type="InterPro" id="IPR011701">
    <property type="entry name" value="MFS"/>
</dbReference>
<feature type="transmembrane region" description="Helical" evidence="1">
    <location>
        <begin position="372"/>
        <end position="391"/>
    </location>
</feature>
<dbReference type="InterPro" id="IPR020846">
    <property type="entry name" value="MFS_dom"/>
</dbReference>
<feature type="transmembrane region" description="Helical" evidence="1">
    <location>
        <begin position="302"/>
        <end position="327"/>
    </location>
</feature>
<keyword evidence="1" id="KW-0472">Membrane</keyword>
<evidence type="ECO:0000256" key="1">
    <source>
        <dbReference type="SAM" id="Phobius"/>
    </source>
</evidence>
<feature type="transmembrane region" description="Helical" evidence="1">
    <location>
        <begin position="132"/>
        <end position="153"/>
    </location>
</feature>
<reference evidence="3" key="1">
    <citation type="submission" date="2020-05" db="EMBL/GenBank/DDBJ databases">
        <authorList>
            <person name="Chiriac C."/>
            <person name="Salcher M."/>
            <person name="Ghai R."/>
            <person name="Kavagutti S V."/>
        </authorList>
    </citation>
    <scope>NUCLEOTIDE SEQUENCE</scope>
</reference>
<keyword evidence="1" id="KW-1133">Transmembrane helix</keyword>
<feature type="transmembrane region" description="Helical" evidence="1">
    <location>
        <begin position="159"/>
        <end position="180"/>
    </location>
</feature>
<dbReference type="SUPFAM" id="SSF103473">
    <property type="entry name" value="MFS general substrate transporter"/>
    <property type="match status" value="1"/>
</dbReference>
<organism evidence="3">
    <name type="scientific">freshwater metagenome</name>
    <dbReference type="NCBI Taxonomy" id="449393"/>
    <lineage>
        <taxon>unclassified sequences</taxon>
        <taxon>metagenomes</taxon>
        <taxon>ecological metagenomes</taxon>
    </lineage>
</organism>
<dbReference type="AlphaFoldDB" id="A0A6J6NRC6"/>
<proteinExistence type="predicted"/>
<feature type="transmembrane region" description="Helical" evidence="1">
    <location>
        <begin position="247"/>
        <end position="267"/>
    </location>
</feature>
<evidence type="ECO:0000259" key="2">
    <source>
        <dbReference type="PROSITE" id="PS50850"/>
    </source>
</evidence>
<feature type="transmembrane region" description="Helical" evidence="1">
    <location>
        <begin position="274"/>
        <end position="296"/>
    </location>
</feature>
<dbReference type="PROSITE" id="PS50850">
    <property type="entry name" value="MFS"/>
    <property type="match status" value="1"/>
</dbReference>
<feature type="transmembrane region" description="Helical" evidence="1">
    <location>
        <begin position="207"/>
        <end position="227"/>
    </location>
</feature>
<dbReference type="PANTHER" id="PTHR23523">
    <property type="match status" value="1"/>
</dbReference>
<evidence type="ECO:0000313" key="3">
    <source>
        <dbReference type="EMBL" id="CAB4687358.1"/>
    </source>
</evidence>
<dbReference type="PANTHER" id="PTHR23523:SF2">
    <property type="entry name" value="2-NITROIMIDAZOLE TRANSPORTER"/>
    <property type="match status" value="1"/>
</dbReference>
<dbReference type="InterPro" id="IPR052524">
    <property type="entry name" value="MFS_Cyanate_Porter"/>
</dbReference>
<dbReference type="EMBL" id="CAEZXK010000015">
    <property type="protein sequence ID" value="CAB4687358.1"/>
    <property type="molecule type" value="Genomic_DNA"/>
</dbReference>
<dbReference type="Pfam" id="PF07690">
    <property type="entry name" value="MFS_1"/>
    <property type="match status" value="1"/>
</dbReference>
<dbReference type="Gene3D" id="1.20.1250.20">
    <property type="entry name" value="MFS general substrate transporter like domains"/>
    <property type="match status" value="1"/>
</dbReference>
<feature type="transmembrane region" description="Helical" evidence="1">
    <location>
        <begin position="99"/>
        <end position="120"/>
    </location>
</feature>
<dbReference type="GO" id="GO:0022857">
    <property type="term" value="F:transmembrane transporter activity"/>
    <property type="evidence" value="ECO:0007669"/>
    <property type="project" value="InterPro"/>
</dbReference>
<sequence>MNKRFALFTILSLIFIAMVLRPPIAAIGPLLQEMAASLSLDSAQQSLLTAVPVLCFGLGAFLGPWLMRRFGLNQSMLLVLVVLFLAIVLRAWFGFELLLAGTVMVGLAIAIANVLLPTLVRVDFAKKASLLTSVYTTLLAISASAMAATAVLFSEALGGWQFALLLTAVPVFLAIVFWLLRVAEKQASPVEIVEPSRGNLKSVQRSALAWSLLGLFSIQSLGFYVLIGWLPTILVDAGLSAAAAGGYLGLATAIGIPSGFALAPLIARLRSLTWLIAIASLLTTLGFTLLGLLLIFESASTSPLLFVVCILISVGQTATFPMVLSLIATRAKSQEETTALSAFSQGWGYLFSAAGTFAFGSIAALLSSFTVVVFGMALLSAVQIVFGAYAGRDPRRAHK</sequence>